<dbReference type="InterPro" id="IPR033704">
    <property type="entry name" value="dUTPase_trimeric"/>
</dbReference>
<comment type="caution">
    <text evidence="7">Lacks conserved residue(s) required for the propagation of feature annotation.</text>
</comment>
<evidence type="ECO:0000256" key="1">
    <source>
        <dbReference type="ARBA" id="ARBA00006581"/>
    </source>
</evidence>
<keyword evidence="4 7" id="KW-0460">Magnesium</keyword>
<keyword evidence="5 7" id="KW-0546">Nucleotide metabolism</keyword>
<feature type="binding site" evidence="7">
    <location>
        <position position="84"/>
    </location>
    <ligand>
        <name>substrate</name>
    </ligand>
</feature>
<comment type="pathway">
    <text evidence="7">Pyrimidine metabolism; dUMP biosynthesis; dUMP from dCTP (dUTP route): step 2/2.</text>
</comment>
<dbReference type="EMBL" id="CP012109">
    <property type="protein sequence ID" value="AKQ68010.1"/>
    <property type="molecule type" value="Genomic_DNA"/>
</dbReference>
<keyword evidence="3 7" id="KW-0378">Hydrolase</keyword>
<dbReference type="Pfam" id="PF00692">
    <property type="entry name" value="dUTPase"/>
    <property type="match status" value="1"/>
</dbReference>
<evidence type="ECO:0000313" key="10">
    <source>
        <dbReference type="Proteomes" id="UP000009026"/>
    </source>
</evidence>
<evidence type="ECO:0000256" key="2">
    <source>
        <dbReference type="ARBA" id="ARBA00022723"/>
    </source>
</evidence>
<dbReference type="SUPFAM" id="SSF51283">
    <property type="entry name" value="dUTPase-like"/>
    <property type="match status" value="1"/>
</dbReference>
<accession>A0A0H4X2Z2</accession>
<dbReference type="AlphaFoldDB" id="A0A0H4X2Z2"/>
<dbReference type="UniPathway" id="UPA00610">
    <property type="reaction ID" value="UER00666"/>
</dbReference>
<feature type="binding site" evidence="7">
    <location>
        <begin position="88"/>
        <end position="90"/>
    </location>
    <ligand>
        <name>substrate</name>
    </ligand>
</feature>
<sequence length="151" mass="16092">MSSPLTVKVRRVRTHAEPLPLPRYETAQAAGLDLRADIEGERVLGPLERMAVPTGLALALPPGYEGQVRPRSGLALRHGVTLLNAPGTVDADYRGEVQVVLVNLSNEPFTLRRGDRVAQLVVAAAPQAALVEVEVLEETPRGEGGFGSTGR</sequence>
<comment type="cofactor">
    <cofactor evidence="7">
        <name>Mg(2+)</name>
        <dbReference type="ChEBI" id="CHEBI:18420"/>
    </cofactor>
</comment>
<dbReference type="EC" id="3.6.1.23" evidence="7"/>
<evidence type="ECO:0000256" key="6">
    <source>
        <dbReference type="ARBA" id="ARBA00047686"/>
    </source>
</evidence>
<dbReference type="NCBIfam" id="NF001862">
    <property type="entry name" value="PRK00601.1"/>
    <property type="match status" value="1"/>
</dbReference>
<comment type="catalytic activity">
    <reaction evidence="6 7">
        <text>dUTP + H2O = dUMP + diphosphate + H(+)</text>
        <dbReference type="Rhea" id="RHEA:10248"/>
        <dbReference type="ChEBI" id="CHEBI:15377"/>
        <dbReference type="ChEBI" id="CHEBI:15378"/>
        <dbReference type="ChEBI" id="CHEBI:33019"/>
        <dbReference type="ChEBI" id="CHEBI:61555"/>
        <dbReference type="ChEBI" id="CHEBI:246422"/>
        <dbReference type="EC" id="3.6.1.23"/>
    </reaction>
</comment>
<dbReference type="PANTHER" id="PTHR11241:SF0">
    <property type="entry name" value="DEOXYURIDINE 5'-TRIPHOSPHATE NUCLEOTIDOHYDROLASE"/>
    <property type="match status" value="1"/>
</dbReference>
<dbReference type="NCBIfam" id="TIGR00576">
    <property type="entry name" value="dut"/>
    <property type="match status" value="1"/>
</dbReference>
<dbReference type="Gene3D" id="2.70.40.10">
    <property type="match status" value="1"/>
</dbReference>
<dbReference type="GO" id="GO:0006226">
    <property type="term" value="P:dUMP biosynthetic process"/>
    <property type="evidence" value="ECO:0007669"/>
    <property type="project" value="UniProtKB-UniRule"/>
</dbReference>
<comment type="similarity">
    <text evidence="1 7">Belongs to the dUTPase family.</text>
</comment>
<dbReference type="GO" id="GO:0046081">
    <property type="term" value="P:dUTP catabolic process"/>
    <property type="evidence" value="ECO:0007669"/>
    <property type="project" value="InterPro"/>
</dbReference>
<reference evidence="9 10" key="1">
    <citation type="journal article" date="2016" name="PLoS ONE">
        <title>Complete Genome Sequence and Comparative Genomics of a Novel Myxobacterium Myxococcus hansupus.</title>
        <authorList>
            <person name="Sharma G."/>
            <person name="Narwani T."/>
            <person name="Subramanian S."/>
        </authorList>
    </citation>
    <scope>NUCLEOTIDE SEQUENCE [LARGE SCALE GENOMIC DNA]</scope>
    <source>
        <strain evidence="10">mixupus</strain>
    </source>
</reference>
<evidence type="ECO:0000259" key="8">
    <source>
        <dbReference type="Pfam" id="PF00692"/>
    </source>
</evidence>
<dbReference type="CDD" id="cd07557">
    <property type="entry name" value="trimeric_dUTPase"/>
    <property type="match status" value="1"/>
</dbReference>
<keyword evidence="2 7" id="KW-0479">Metal-binding</keyword>
<feature type="binding site" evidence="7">
    <location>
        <begin position="71"/>
        <end position="73"/>
    </location>
    <ligand>
        <name>substrate</name>
    </ligand>
</feature>
<proteinExistence type="inferred from homology"/>
<protein>
    <recommendedName>
        <fullName evidence="7">Deoxyuridine 5'-triphosphate nucleotidohydrolase</fullName>
        <shortName evidence="7">dUTPase</shortName>
        <ecNumber evidence="7">3.6.1.23</ecNumber>
    </recommendedName>
    <alternativeName>
        <fullName evidence="7">dUTP pyrophosphatase</fullName>
    </alternativeName>
</protein>
<organism evidence="9 10">
    <name type="scientific">Pseudomyxococcus hansupus</name>
    <dbReference type="NCBI Taxonomy" id="1297742"/>
    <lineage>
        <taxon>Bacteria</taxon>
        <taxon>Pseudomonadati</taxon>
        <taxon>Myxococcota</taxon>
        <taxon>Myxococcia</taxon>
        <taxon>Myxococcales</taxon>
        <taxon>Cystobacterineae</taxon>
        <taxon>Myxococcaceae</taxon>
        <taxon>Pseudomyxococcus</taxon>
    </lineage>
</organism>
<evidence type="ECO:0000256" key="3">
    <source>
        <dbReference type="ARBA" id="ARBA00022801"/>
    </source>
</evidence>
<dbReference type="GO" id="GO:0000287">
    <property type="term" value="F:magnesium ion binding"/>
    <property type="evidence" value="ECO:0007669"/>
    <property type="project" value="UniProtKB-UniRule"/>
</dbReference>
<dbReference type="HAMAP" id="MF_00116">
    <property type="entry name" value="dUTPase_bact"/>
    <property type="match status" value="1"/>
</dbReference>
<dbReference type="eggNOG" id="COG0756">
    <property type="taxonomic scope" value="Bacteria"/>
</dbReference>
<dbReference type="OrthoDB" id="9809956at2"/>
<gene>
    <name evidence="7" type="primary">dut</name>
    <name evidence="9" type="ORF">A176_004922</name>
</gene>
<dbReference type="PANTHER" id="PTHR11241">
    <property type="entry name" value="DEOXYURIDINE 5'-TRIPHOSPHATE NUCLEOTIDOHYDROLASE"/>
    <property type="match status" value="1"/>
</dbReference>
<evidence type="ECO:0000256" key="5">
    <source>
        <dbReference type="ARBA" id="ARBA00023080"/>
    </source>
</evidence>
<dbReference type="RefSeq" id="WP_002636429.1">
    <property type="nucleotide sequence ID" value="NZ_CP012109.1"/>
</dbReference>
<evidence type="ECO:0000313" key="9">
    <source>
        <dbReference type="EMBL" id="AKQ68010.1"/>
    </source>
</evidence>
<dbReference type="STRING" id="1297742.A176_004922"/>
<dbReference type="FunFam" id="2.70.40.10:FF:000002">
    <property type="entry name" value="dUTP diphosphatase"/>
    <property type="match status" value="1"/>
</dbReference>
<keyword evidence="10" id="KW-1185">Reference proteome</keyword>
<name>A0A0H4X2Z2_9BACT</name>
<evidence type="ECO:0000256" key="4">
    <source>
        <dbReference type="ARBA" id="ARBA00022842"/>
    </source>
</evidence>
<dbReference type="InterPro" id="IPR029054">
    <property type="entry name" value="dUTPase-like"/>
</dbReference>
<feature type="domain" description="dUTPase-like" evidence="8">
    <location>
        <begin position="19"/>
        <end position="150"/>
    </location>
</feature>
<dbReference type="InterPro" id="IPR036157">
    <property type="entry name" value="dUTPase-like_sf"/>
</dbReference>
<dbReference type="KEGG" id="mym:A176_004922"/>
<dbReference type="PATRIC" id="fig|1297742.4.peg.4967"/>
<comment type="function">
    <text evidence="7">This enzyme is involved in nucleotide metabolism: it produces dUMP, the immediate precursor of thymidine nucleotides and it decreases the intracellular concentration of dUTP so that uracil cannot be incorporated into DNA.</text>
</comment>
<dbReference type="InterPro" id="IPR008181">
    <property type="entry name" value="dUTPase"/>
</dbReference>
<evidence type="ECO:0000256" key="7">
    <source>
        <dbReference type="HAMAP-Rule" id="MF_00116"/>
    </source>
</evidence>
<dbReference type="Proteomes" id="UP000009026">
    <property type="component" value="Chromosome"/>
</dbReference>
<dbReference type="GO" id="GO:0004170">
    <property type="term" value="F:dUTP diphosphatase activity"/>
    <property type="evidence" value="ECO:0007669"/>
    <property type="project" value="UniProtKB-UniRule"/>
</dbReference>